<comment type="caution">
    <text evidence="1">The sequence shown here is derived from an EMBL/GenBank/DDBJ whole genome shotgun (WGS) entry which is preliminary data.</text>
</comment>
<gene>
    <name evidence="1" type="ORF">LX66_5642</name>
</gene>
<dbReference type="Proteomes" id="UP000316778">
    <property type="component" value="Unassembled WGS sequence"/>
</dbReference>
<organism evidence="1 2">
    <name type="scientific">Chitinophaga japonensis</name>
    <name type="common">Flexibacter japonensis</name>
    <dbReference type="NCBI Taxonomy" id="104662"/>
    <lineage>
        <taxon>Bacteria</taxon>
        <taxon>Pseudomonadati</taxon>
        <taxon>Bacteroidota</taxon>
        <taxon>Chitinophagia</taxon>
        <taxon>Chitinophagales</taxon>
        <taxon>Chitinophagaceae</taxon>
        <taxon>Chitinophaga</taxon>
    </lineage>
</organism>
<evidence type="ECO:0000313" key="2">
    <source>
        <dbReference type="Proteomes" id="UP000316778"/>
    </source>
</evidence>
<evidence type="ECO:0000313" key="1">
    <source>
        <dbReference type="EMBL" id="TWI81036.1"/>
    </source>
</evidence>
<protein>
    <submittedName>
        <fullName evidence="1">Uncharacterized protein</fullName>
    </submittedName>
</protein>
<sequence>MSKHTKENVKRSIQELAMGNYSSYPQDYDPAKQETNINIRSLTKGYWDVRDDKEIQRDNKLGIQLEDYEQWTQEAYNTYVRQHADALT</sequence>
<dbReference type="AlphaFoldDB" id="A0A562SJM5"/>
<reference evidence="1 2" key="1">
    <citation type="journal article" date="2013" name="Stand. Genomic Sci.">
        <title>Genomic Encyclopedia of Type Strains, Phase I: The one thousand microbial genomes (KMG-I) project.</title>
        <authorList>
            <person name="Kyrpides N.C."/>
            <person name="Woyke T."/>
            <person name="Eisen J.A."/>
            <person name="Garrity G."/>
            <person name="Lilburn T.G."/>
            <person name="Beck B.J."/>
            <person name="Whitman W.B."/>
            <person name="Hugenholtz P."/>
            <person name="Klenk H.P."/>
        </authorList>
    </citation>
    <scope>NUCLEOTIDE SEQUENCE [LARGE SCALE GENOMIC DNA]</scope>
    <source>
        <strain evidence="1 2">DSM 13484</strain>
    </source>
</reference>
<keyword evidence="2" id="KW-1185">Reference proteome</keyword>
<accession>A0A562SJM5</accession>
<dbReference type="EMBL" id="VLLG01000008">
    <property type="protein sequence ID" value="TWI81036.1"/>
    <property type="molecule type" value="Genomic_DNA"/>
</dbReference>
<dbReference type="RefSeq" id="WP_145719677.1">
    <property type="nucleotide sequence ID" value="NZ_BAAAFY010000003.1"/>
</dbReference>
<dbReference type="OrthoDB" id="674417at2"/>
<name>A0A562SJM5_CHIJA</name>
<proteinExistence type="predicted"/>